<dbReference type="AlphaFoldDB" id="A0A8E7B4A3"/>
<dbReference type="Pfam" id="PF01609">
    <property type="entry name" value="DDE_Tnp_1"/>
    <property type="match status" value="1"/>
</dbReference>
<evidence type="ECO:0000256" key="3">
    <source>
        <dbReference type="ARBA" id="ARBA00023125"/>
    </source>
</evidence>
<gene>
    <name evidence="6" type="ORF">KHC33_07115</name>
</gene>
<sequence length="424" mass="48815">MTSFQEISCAAVESGFIIRSRKIFPVEFLLTLIFGFYSKEEPSISKFLRIYNSLVDKEKKVVYSSFYERFNNEALAFVDKCLENYISRQKGGVNAELKGYLRTFKDVLIKDNTIVRVHSYLANKYPATRTRRITAGIKVSVLLSVVCNGPHSVTFFPEKTNDAKTLIIDPWVKDILLLIDRGFFKFEVFAQIVDYGGSFVTRLKSSTTSDIVSVGLGIPEKMRKKIIGLDIQKAIEVIKPHKLDIDAIVTVRYYPSGKKKGEFPFKLRFIAIFNEDTDEYHTYFTNIPEHELAGRDVAALYAARWDIENLFREAKSENLLGRLKSKNEAITEIFIRIPIIRLIISRELFGVARRMLEASVVMRLKKRSWAIVFAENARQILYNLGRQKRGLRVSAPWRDIWETLVEGAISPHVNRKTHTSKLYI</sequence>
<proteinExistence type="inferred from homology"/>
<evidence type="ECO:0000259" key="5">
    <source>
        <dbReference type="Pfam" id="PF01609"/>
    </source>
</evidence>
<protein>
    <submittedName>
        <fullName evidence="6">IS4 family transposase</fullName>
    </submittedName>
</protein>
<evidence type="ECO:0000256" key="4">
    <source>
        <dbReference type="ARBA" id="ARBA00023172"/>
    </source>
</evidence>
<comment type="similarity">
    <text evidence="1">Belongs to the transposase 11 family.</text>
</comment>
<reference evidence="6 7" key="1">
    <citation type="submission" date="2021-05" db="EMBL/GenBank/DDBJ databases">
        <title>A novel Methanospirillum isolate from a pyrite-forming mixed culture.</title>
        <authorList>
            <person name="Bunk B."/>
            <person name="Sproer C."/>
            <person name="Spring S."/>
            <person name="Pester M."/>
        </authorList>
    </citation>
    <scope>NUCLEOTIDE SEQUENCE [LARGE SCALE GENOMIC DNA]</scope>
    <source>
        <strain evidence="6 7">J.3.6.1-F.2.7.3</strain>
    </source>
</reference>
<keyword evidence="4" id="KW-0233">DNA recombination</keyword>
<dbReference type="GeneID" id="65096941"/>
<dbReference type="NCBIfam" id="NF033592">
    <property type="entry name" value="transpos_IS4_1"/>
    <property type="match status" value="1"/>
</dbReference>
<keyword evidence="3" id="KW-0238">DNA-binding</keyword>
<organism evidence="6 7">
    <name type="scientific">Methanospirillum purgamenti</name>
    <dbReference type="NCBI Taxonomy" id="2834276"/>
    <lineage>
        <taxon>Archaea</taxon>
        <taxon>Methanobacteriati</taxon>
        <taxon>Methanobacteriota</taxon>
        <taxon>Stenosarchaea group</taxon>
        <taxon>Methanomicrobia</taxon>
        <taxon>Methanomicrobiales</taxon>
        <taxon>Methanospirillaceae</taxon>
        <taxon>Methanospirillum</taxon>
    </lineage>
</organism>
<evidence type="ECO:0000313" key="6">
    <source>
        <dbReference type="EMBL" id="QVV90243.1"/>
    </source>
</evidence>
<keyword evidence="7" id="KW-1185">Reference proteome</keyword>
<dbReference type="SUPFAM" id="SSF53098">
    <property type="entry name" value="Ribonuclease H-like"/>
    <property type="match status" value="1"/>
</dbReference>
<dbReference type="PANTHER" id="PTHR33258:SF1">
    <property type="entry name" value="TRANSPOSASE INSL FOR INSERTION SEQUENCE ELEMENT IS186A-RELATED"/>
    <property type="match status" value="1"/>
</dbReference>
<dbReference type="Proteomes" id="UP000680656">
    <property type="component" value="Chromosome"/>
</dbReference>
<dbReference type="InterPro" id="IPR012337">
    <property type="entry name" value="RNaseH-like_sf"/>
</dbReference>
<dbReference type="InterPro" id="IPR047952">
    <property type="entry name" value="Transpos_IS4"/>
</dbReference>
<dbReference type="EMBL" id="CP075546">
    <property type="protein sequence ID" value="QVV90243.1"/>
    <property type="molecule type" value="Genomic_DNA"/>
</dbReference>
<dbReference type="Gene3D" id="3.90.350.10">
    <property type="entry name" value="Transposase Inhibitor Protein From Tn5, Chain A, domain 1"/>
    <property type="match status" value="1"/>
</dbReference>
<keyword evidence="2" id="KW-0815">Transposition</keyword>
<evidence type="ECO:0000256" key="2">
    <source>
        <dbReference type="ARBA" id="ARBA00022578"/>
    </source>
</evidence>
<dbReference type="KEGG" id="mrtj:KHC33_07115"/>
<dbReference type="GO" id="GO:0003677">
    <property type="term" value="F:DNA binding"/>
    <property type="evidence" value="ECO:0007669"/>
    <property type="project" value="UniProtKB-KW"/>
</dbReference>
<name>A0A8E7B4A3_9EURY</name>
<feature type="domain" description="Transposase IS4-like" evidence="5">
    <location>
        <begin position="103"/>
        <end position="334"/>
    </location>
</feature>
<evidence type="ECO:0000256" key="1">
    <source>
        <dbReference type="ARBA" id="ARBA00010075"/>
    </source>
</evidence>
<dbReference type="RefSeq" id="WP_214421014.1">
    <property type="nucleotide sequence ID" value="NZ_CP075546.1"/>
</dbReference>
<dbReference type="GO" id="GO:0006313">
    <property type="term" value="P:DNA transposition"/>
    <property type="evidence" value="ECO:0007669"/>
    <property type="project" value="InterPro"/>
</dbReference>
<dbReference type="InterPro" id="IPR002559">
    <property type="entry name" value="Transposase_11"/>
</dbReference>
<evidence type="ECO:0000313" key="7">
    <source>
        <dbReference type="Proteomes" id="UP000680656"/>
    </source>
</evidence>
<accession>A0A8E7B4A3</accession>
<dbReference type="PANTHER" id="PTHR33258">
    <property type="entry name" value="TRANSPOSASE INSL FOR INSERTION SEQUENCE ELEMENT IS186A-RELATED"/>
    <property type="match status" value="1"/>
</dbReference>
<dbReference type="GO" id="GO:0004803">
    <property type="term" value="F:transposase activity"/>
    <property type="evidence" value="ECO:0007669"/>
    <property type="project" value="InterPro"/>
</dbReference>